<dbReference type="FunFam" id="2.40.70.10:FF:000115">
    <property type="entry name" value="Lysosomal aspartic protease"/>
    <property type="match status" value="1"/>
</dbReference>
<dbReference type="Pfam" id="PF00026">
    <property type="entry name" value="Asp"/>
    <property type="match status" value="1"/>
</dbReference>
<organism evidence="10 11">
    <name type="scientific">Nezara viridula</name>
    <name type="common">Southern green stink bug</name>
    <name type="synonym">Cimex viridulus</name>
    <dbReference type="NCBI Taxonomy" id="85310"/>
    <lineage>
        <taxon>Eukaryota</taxon>
        <taxon>Metazoa</taxon>
        <taxon>Ecdysozoa</taxon>
        <taxon>Arthropoda</taxon>
        <taxon>Hexapoda</taxon>
        <taxon>Insecta</taxon>
        <taxon>Pterygota</taxon>
        <taxon>Neoptera</taxon>
        <taxon>Paraneoptera</taxon>
        <taxon>Hemiptera</taxon>
        <taxon>Heteroptera</taxon>
        <taxon>Panheteroptera</taxon>
        <taxon>Pentatomomorpha</taxon>
        <taxon>Pentatomoidea</taxon>
        <taxon>Pentatomidae</taxon>
        <taxon>Pentatominae</taxon>
        <taxon>Nezara</taxon>
    </lineage>
</organism>
<dbReference type="GO" id="GO:0004190">
    <property type="term" value="F:aspartic-type endopeptidase activity"/>
    <property type="evidence" value="ECO:0007669"/>
    <property type="project" value="UniProtKB-KW"/>
</dbReference>
<dbReference type="Gene3D" id="2.40.70.10">
    <property type="entry name" value="Acid Proteases"/>
    <property type="match status" value="2"/>
</dbReference>
<dbReference type="InterPro" id="IPR001461">
    <property type="entry name" value="Aspartic_peptidase_A1"/>
</dbReference>
<dbReference type="PRINTS" id="PR00792">
    <property type="entry name" value="PEPSIN"/>
</dbReference>
<evidence type="ECO:0000313" key="10">
    <source>
        <dbReference type="EMBL" id="CAH1408063.1"/>
    </source>
</evidence>
<feature type="active site" evidence="5">
    <location>
        <position position="267"/>
    </location>
</feature>
<keyword evidence="2 7" id="KW-0645">Protease</keyword>
<dbReference type="InterPro" id="IPR021109">
    <property type="entry name" value="Peptidase_aspartic_dom_sf"/>
</dbReference>
<keyword evidence="11" id="KW-1185">Reference proteome</keyword>
<dbReference type="Gene3D" id="2.60.40.1960">
    <property type="match status" value="1"/>
</dbReference>
<evidence type="ECO:0000256" key="3">
    <source>
        <dbReference type="ARBA" id="ARBA00022750"/>
    </source>
</evidence>
<evidence type="ECO:0000256" key="1">
    <source>
        <dbReference type="ARBA" id="ARBA00007447"/>
    </source>
</evidence>
<dbReference type="AlphaFoldDB" id="A0A9P0HUV2"/>
<evidence type="ECO:0000256" key="4">
    <source>
        <dbReference type="ARBA" id="ARBA00022801"/>
    </source>
</evidence>
<dbReference type="EMBL" id="OV725083">
    <property type="protein sequence ID" value="CAH1408063.1"/>
    <property type="molecule type" value="Genomic_DNA"/>
</dbReference>
<proteinExistence type="inferred from homology"/>
<evidence type="ECO:0000256" key="2">
    <source>
        <dbReference type="ARBA" id="ARBA00022670"/>
    </source>
</evidence>
<reference evidence="10" key="1">
    <citation type="submission" date="2022-01" db="EMBL/GenBank/DDBJ databases">
        <authorList>
            <person name="King R."/>
        </authorList>
    </citation>
    <scope>NUCLEOTIDE SEQUENCE</scope>
</reference>
<dbReference type="InterPro" id="IPR033121">
    <property type="entry name" value="PEPTIDASE_A1"/>
</dbReference>
<dbReference type="PROSITE" id="PS51767">
    <property type="entry name" value="PEPTIDASE_A1"/>
    <property type="match status" value="1"/>
</dbReference>
<dbReference type="PANTHER" id="PTHR47966:SF51">
    <property type="entry name" value="BETA-SITE APP-CLEAVING ENZYME, ISOFORM A-RELATED"/>
    <property type="match status" value="1"/>
</dbReference>
<sequence>MSSYKLFLVNLYVIFLSSIVVGSGFHSIPLKKVKVKQALPFRTGANRLFRGRFPMSLDLINFKNLQYYGIVSVGTPPQEFNVLFDTGSDLFWIPSINDSTTCGSAGDHSQFRNKNSRTYQSANQKVSYQYVKGHLDVALAKDTVTVGDIVVQQQLFGLSLRGDCDGQTFDGILGMSFTASEERTTLFENMIKQNLLSQPIFSFYLNRNVDSNSGGRLIIGGLDPNNGGNNTFDVHNVVEDSQFWSVRTDEIRLGSYTISKRIHAVLDTGTSLIIAPTSAWQEVLTTFEKYDVEMDESSLLVVKCSKIDQLPQITFVIDGKSYSLSGRDYLLTNLQTSGYCLIGISTANINNEWILGDIFLGKYYTVFNYKDRTVSISSPGSSNVPRGKNQSKSKNNGASANSVWIPGLVLSLVCCLGIFRKNI</sequence>
<evidence type="ECO:0000259" key="9">
    <source>
        <dbReference type="PROSITE" id="PS51767"/>
    </source>
</evidence>
<feature type="region of interest" description="Disordered" evidence="8">
    <location>
        <begin position="376"/>
        <end position="395"/>
    </location>
</feature>
<name>A0A9P0HUV2_NEZVI</name>
<keyword evidence="3 7" id="KW-0064">Aspartyl protease</keyword>
<dbReference type="Proteomes" id="UP001152798">
    <property type="component" value="Chromosome 7"/>
</dbReference>
<evidence type="ECO:0000256" key="6">
    <source>
        <dbReference type="PIRSR" id="PIRSR601461-2"/>
    </source>
</evidence>
<dbReference type="InterPro" id="IPR001969">
    <property type="entry name" value="Aspartic_peptidase_AS"/>
</dbReference>
<comment type="similarity">
    <text evidence="1 7">Belongs to the peptidase A1 family.</text>
</comment>
<dbReference type="PROSITE" id="PS00141">
    <property type="entry name" value="ASP_PROTEASE"/>
    <property type="match status" value="2"/>
</dbReference>
<evidence type="ECO:0000256" key="7">
    <source>
        <dbReference type="RuleBase" id="RU000454"/>
    </source>
</evidence>
<dbReference type="OrthoDB" id="15189at2759"/>
<gene>
    <name evidence="10" type="ORF">NEZAVI_LOCUS15659</name>
</gene>
<keyword evidence="6" id="KW-1015">Disulfide bond</keyword>
<keyword evidence="4 7" id="KW-0378">Hydrolase</keyword>
<dbReference type="PANTHER" id="PTHR47966">
    <property type="entry name" value="BETA-SITE APP-CLEAVING ENZYME, ISOFORM A-RELATED"/>
    <property type="match status" value="1"/>
</dbReference>
<protein>
    <recommendedName>
        <fullName evidence="9">Peptidase A1 domain-containing protein</fullName>
    </recommendedName>
</protein>
<evidence type="ECO:0000313" key="11">
    <source>
        <dbReference type="Proteomes" id="UP001152798"/>
    </source>
</evidence>
<evidence type="ECO:0000256" key="8">
    <source>
        <dbReference type="SAM" id="MobiDB-lite"/>
    </source>
</evidence>
<dbReference type="GO" id="GO:0006508">
    <property type="term" value="P:proteolysis"/>
    <property type="evidence" value="ECO:0007669"/>
    <property type="project" value="UniProtKB-KW"/>
</dbReference>
<evidence type="ECO:0000256" key="5">
    <source>
        <dbReference type="PIRSR" id="PIRSR601461-1"/>
    </source>
</evidence>
<dbReference type="SUPFAM" id="SSF50630">
    <property type="entry name" value="Acid proteases"/>
    <property type="match status" value="1"/>
</dbReference>
<feature type="active site" evidence="5">
    <location>
        <position position="85"/>
    </location>
</feature>
<accession>A0A9P0HUV2</accession>
<feature type="disulfide bond" evidence="6">
    <location>
        <begin position="304"/>
        <end position="340"/>
    </location>
</feature>
<feature type="domain" description="Peptidase A1" evidence="9">
    <location>
        <begin position="67"/>
        <end position="377"/>
    </location>
</feature>